<sequence length="121" mass="14573">MRNVLKLTNKFNKDIYKTYKCGFEWLLHENEFENIIKLYNFNEHINNKGNISNISEDQYADFCEYKPKKVTKSIVYHRIKGLMMEDLNIQDLLLLVVNLRVHFIRINLDICFQITVKLTQK</sequence>
<evidence type="ECO:0000313" key="1">
    <source>
        <dbReference type="EMBL" id="GAB65939.1"/>
    </source>
</evidence>
<dbReference type="VEuPathDB" id="PlasmoDB:PCYB_074400"/>
<accession>K6URZ1</accession>
<protein>
    <submittedName>
        <fullName evidence="1">VIR-like CYIR protein</fullName>
    </submittedName>
</protein>
<name>K6URZ1_PLACD</name>
<dbReference type="RefSeq" id="XP_004221886.1">
    <property type="nucleotide sequence ID" value="XM_004221838.1"/>
</dbReference>
<dbReference type="KEGG" id="pcy:PCYB_074400"/>
<dbReference type="EMBL" id="DF157099">
    <property type="protein sequence ID" value="GAB65939.1"/>
    <property type="molecule type" value="Genomic_DNA"/>
</dbReference>
<dbReference type="Proteomes" id="UP000006319">
    <property type="component" value="Chromosome 7"/>
</dbReference>
<keyword evidence="2" id="KW-1185">Reference proteome</keyword>
<dbReference type="AlphaFoldDB" id="K6URZ1"/>
<gene>
    <name evidence="1" type="ORF">PCYB_074400</name>
</gene>
<reference evidence="1 2" key="1">
    <citation type="journal article" date="2012" name="Nat. Genet.">
        <title>Plasmodium cynomolgi genome sequences provide insight into Plasmodium vivax and the monkey malaria clade.</title>
        <authorList>
            <person name="Tachibana S."/>
            <person name="Sullivan S.A."/>
            <person name="Kawai S."/>
            <person name="Nakamura S."/>
            <person name="Kim H.R."/>
            <person name="Goto N."/>
            <person name="Arisue N."/>
            <person name="Palacpac N.M.Q."/>
            <person name="Honma H."/>
            <person name="Yagi M."/>
            <person name="Tougan T."/>
            <person name="Katakai Y."/>
            <person name="Kaneko O."/>
            <person name="Mita T."/>
            <person name="Kita K."/>
            <person name="Yasutomi Y."/>
            <person name="Sutton P.L."/>
            <person name="Shakhbatyan R."/>
            <person name="Horii T."/>
            <person name="Yasunaga T."/>
            <person name="Barnwell J.W."/>
            <person name="Escalante A.A."/>
            <person name="Carlton J.M."/>
            <person name="Tanabe K."/>
        </authorList>
    </citation>
    <scope>NUCLEOTIDE SEQUENCE [LARGE SCALE GENOMIC DNA]</scope>
    <source>
        <strain evidence="1 2">B</strain>
    </source>
</reference>
<organism evidence="1 2">
    <name type="scientific">Plasmodium cynomolgi (strain B)</name>
    <dbReference type="NCBI Taxonomy" id="1120755"/>
    <lineage>
        <taxon>Eukaryota</taxon>
        <taxon>Sar</taxon>
        <taxon>Alveolata</taxon>
        <taxon>Apicomplexa</taxon>
        <taxon>Aconoidasida</taxon>
        <taxon>Haemosporida</taxon>
        <taxon>Plasmodiidae</taxon>
        <taxon>Plasmodium</taxon>
        <taxon>Plasmodium (Plasmodium)</taxon>
    </lineage>
</organism>
<dbReference type="GeneID" id="14692287"/>
<evidence type="ECO:0000313" key="2">
    <source>
        <dbReference type="Proteomes" id="UP000006319"/>
    </source>
</evidence>
<proteinExistence type="predicted"/>